<dbReference type="Pfam" id="PF20703">
    <property type="entry name" value="nSTAND1"/>
    <property type="match status" value="1"/>
</dbReference>
<dbReference type="SUPFAM" id="SSF52540">
    <property type="entry name" value="P-loop containing nucleoside triphosphate hydrolases"/>
    <property type="match status" value="1"/>
</dbReference>
<dbReference type="AlphaFoldDB" id="A0A067T6V7"/>
<dbReference type="InterPro" id="IPR027417">
    <property type="entry name" value="P-loop_NTPase"/>
</dbReference>
<dbReference type="InterPro" id="IPR049052">
    <property type="entry name" value="nSTAND1"/>
</dbReference>
<dbReference type="Proteomes" id="UP000027222">
    <property type="component" value="Unassembled WGS sequence"/>
</dbReference>
<evidence type="ECO:0000259" key="1">
    <source>
        <dbReference type="Pfam" id="PF20703"/>
    </source>
</evidence>
<keyword evidence="3" id="KW-1185">Reference proteome</keyword>
<dbReference type="Gene3D" id="3.40.50.300">
    <property type="entry name" value="P-loop containing nucleotide triphosphate hydrolases"/>
    <property type="match status" value="1"/>
</dbReference>
<evidence type="ECO:0000313" key="3">
    <source>
        <dbReference type="Proteomes" id="UP000027222"/>
    </source>
</evidence>
<dbReference type="InterPro" id="IPR059179">
    <property type="entry name" value="MLKL-like_MCAfunc"/>
</dbReference>
<name>A0A067T6V7_GALM3</name>
<dbReference type="GO" id="GO:0007166">
    <property type="term" value="P:cell surface receptor signaling pathway"/>
    <property type="evidence" value="ECO:0007669"/>
    <property type="project" value="InterPro"/>
</dbReference>
<gene>
    <name evidence="2" type="ORF">GALMADRAFT_157340</name>
</gene>
<protein>
    <recommendedName>
        <fullName evidence="1">Novel STAND NTPase 1 domain-containing protein</fullName>
    </recommendedName>
</protein>
<sequence length="775" mass="86264">MGVKLFDRKAFPVKDVPRIFANSTRAGSIIAKPTSVEYAFDAATGFLDVLEAVAEQIPLPGVATAVKIAKNIMQACDDSHATLERAEELKQRIKILVTILVDELKGKKGEEIQAELQKDIQALSNDLEYIYEKINDIASQNALLLIIFRSLNEDKVKKCVGRLEHSLENFTLVRQINDAKLLNSLEQEILAFHASYQKSLDSMKGKVDHIHATLDDVKAILEERRDLPATSTSRPRLRAAVPAKSSIFHGRDLLVDELVHILTSNSNSPKRPHICLLGPGGMGKTSTALAVMAHPDTSKMFLQENLIWVPCVKATSYSLFLDTLYSSLGTKQNTGDPRRDIIAEIKACKDAVVLLLDNFETPWNLIDSRAETEEMLNEIGQIPQATLFVTMRSSNPPGNDKQWRWFNLEAVDENAARRIYQDIYSAGSNDQELSALLETLGYMPLAITLMANTARMTRLGAGELMEEYKRIGTAMLGQGTDAKHSLDVCIKLSIESPPMKKHPEAYSLLETLAMMPVGTTYEALKDWWACDSPNLIGALQVLGETALVQRRDARYSVLPVIRSYLLDPSRFSSYVRSATIASACKFLTQHSSSPGDVSFKEHVSIISAEEENLQAILLGPVDPQPSLIEAMLVLVQHQLLTRPRLEVIEHAVGLARKIEGDQTLLADALSCYGKILHNFDRYDQAEEQFLLARQIFLSIPDKRQAARCSLNLIPLYTERDANGFEQKLELALEANLWEDSPEPASSSNPGGGIGWNERHSIAIFRAREDRVSYME</sequence>
<dbReference type="CDD" id="cd21037">
    <property type="entry name" value="MLKL_NTD"/>
    <property type="match status" value="1"/>
</dbReference>
<dbReference type="Gene3D" id="1.20.930.20">
    <property type="entry name" value="Adaptor protein Cbl, N-terminal domain"/>
    <property type="match status" value="1"/>
</dbReference>
<dbReference type="EMBL" id="KL142382">
    <property type="protein sequence ID" value="KDR74748.1"/>
    <property type="molecule type" value="Genomic_DNA"/>
</dbReference>
<dbReference type="InterPro" id="IPR036537">
    <property type="entry name" value="Adaptor_Cbl_N_dom_sf"/>
</dbReference>
<dbReference type="Gene3D" id="1.25.40.10">
    <property type="entry name" value="Tetratricopeptide repeat domain"/>
    <property type="match status" value="1"/>
</dbReference>
<feature type="domain" description="Novel STAND NTPase 1" evidence="1">
    <location>
        <begin position="242"/>
        <end position="393"/>
    </location>
</feature>
<proteinExistence type="predicted"/>
<dbReference type="OrthoDB" id="1534087at2759"/>
<reference evidence="3" key="1">
    <citation type="journal article" date="2014" name="Proc. Natl. Acad. Sci. U.S.A.">
        <title>Extensive sampling of basidiomycete genomes demonstrates inadequacy of the white-rot/brown-rot paradigm for wood decay fungi.</title>
        <authorList>
            <person name="Riley R."/>
            <person name="Salamov A.A."/>
            <person name="Brown D.W."/>
            <person name="Nagy L.G."/>
            <person name="Floudas D."/>
            <person name="Held B.W."/>
            <person name="Levasseur A."/>
            <person name="Lombard V."/>
            <person name="Morin E."/>
            <person name="Otillar R."/>
            <person name="Lindquist E.A."/>
            <person name="Sun H."/>
            <person name="LaButti K.M."/>
            <person name="Schmutz J."/>
            <person name="Jabbour D."/>
            <person name="Luo H."/>
            <person name="Baker S.E."/>
            <person name="Pisabarro A.G."/>
            <person name="Walton J.D."/>
            <person name="Blanchette R.A."/>
            <person name="Henrissat B."/>
            <person name="Martin F."/>
            <person name="Cullen D."/>
            <person name="Hibbett D.S."/>
            <person name="Grigoriev I.V."/>
        </authorList>
    </citation>
    <scope>NUCLEOTIDE SEQUENCE [LARGE SCALE GENOMIC DNA]</scope>
    <source>
        <strain evidence="3">CBS 339.88</strain>
    </source>
</reference>
<accession>A0A067T6V7</accession>
<dbReference type="InterPro" id="IPR011990">
    <property type="entry name" value="TPR-like_helical_dom_sf"/>
</dbReference>
<evidence type="ECO:0000313" key="2">
    <source>
        <dbReference type="EMBL" id="KDR74748.1"/>
    </source>
</evidence>
<dbReference type="HOGENOM" id="CLU_010537_0_0_1"/>
<organism evidence="2 3">
    <name type="scientific">Galerina marginata (strain CBS 339.88)</name>
    <dbReference type="NCBI Taxonomy" id="685588"/>
    <lineage>
        <taxon>Eukaryota</taxon>
        <taxon>Fungi</taxon>
        <taxon>Dikarya</taxon>
        <taxon>Basidiomycota</taxon>
        <taxon>Agaricomycotina</taxon>
        <taxon>Agaricomycetes</taxon>
        <taxon>Agaricomycetidae</taxon>
        <taxon>Agaricales</taxon>
        <taxon>Agaricineae</taxon>
        <taxon>Strophariaceae</taxon>
        <taxon>Galerina</taxon>
    </lineage>
</organism>